<proteinExistence type="predicted"/>
<keyword evidence="4" id="KW-1185">Reference proteome</keyword>
<name>A0A3L7JUQ0_9BACI</name>
<dbReference type="Proteomes" id="UP000276770">
    <property type="component" value="Unassembled WGS sequence"/>
</dbReference>
<dbReference type="PANTHER" id="PTHR35399">
    <property type="entry name" value="SLR8030 PROTEIN"/>
    <property type="match status" value="1"/>
</dbReference>
<sequence length="648" mass="70827">MKKSLSLGLSLALLATTAIPAFAHEDHKDYHVRNAMSDKHKQIESVEFSSMKAPSTVEDMVKTYSNASVKIKYKDGSVKETPLKYNQLFLSKDKIVKNKGEMIPAGTPIDANGDPIVDKSVPDKPSYFISDAPDSNSMITIGGKTYLISHYEYDSMNNAGQSVYGLPASMTLTQVDRNKKTGELTVNNAKKIDFSNVNGLWTPCNGSTTDWGTHLGSEEYEPDARAFEDPTSSSYKDVTSFAQYYFHDKSKANPYFYGWIPEISVDKKGDASVVKHYSTGRFSHEVMQVMPDEKTALFGDDGGNTMMFMYVADKKKDFSAGTLYAAKFNQTSKENGGAGDLKWMKLGHATDDEIKAIIDKGTKFSDIFDTASKPTAGYTAVKTNSSKDVEYLKVKPGMEKAAAFLESRRYGAILGATSEFNKMEGVAVNKKDKKAYVAISYENGSMEKQDGSVQDDIQLPARESGATFQLNLGDGQNDKNGNKIDSGYVPASMNGLIVGEDLSAPDAYGNTANPDKIANPDNLSFSDDLNTLFIGEDSALHTNNFVWAYNVKTKKLSRILSVPVGAEATGLRADDDVKDSRYILSNFQHPGEDLDGKQITAVDKKKLEDAMKKGLGIQQTGGVGYISGLPSGKIAPSQQWAHDDHNEK</sequence>
<organism evidence="3 4">
    <name type="scientific">Falsibacillus albus</name>
    <dbReference type="NCBI Taxonomy" id="2478915"/>
    <lineage>
        <taxon>Bacteria</taxon>
        <taxon>Bacillati</taxon>
        <taxon>Bacillota</taxon>
        <taxon>Bacilli</taxon>
        <taxon>Bacillales</taxon>
        <taxon>Bacillaceae</taxon>
        <taxon>Falsibacillus</taxon>
    </lineage>
</organism>
<evidence type="ECO:0000313" key="3">
    <source>
        <dbReference type="EMBL" id="RLQ93829.1"/>
    </source>
</evidence>
<feature type="chain" id="PRO_5018224356" evidence="2">
    <location>
        <begin position="24"/>
        <end position="648"/>
    </location>
</feature>
<evidence type="ECO:0000256" key="2">
    <source>
        <dbReference type="SAM" id="SignalP"/>
    </source>
</evidence>
<keyword evidence="2" id="KW-0732">Signal</keyword>
<evidence type="ECO:0000313" key="4">
    <source>
        <dbReference type="Proteomes" id="UP000276770"/>
    </source>
</evidence>
<feature type="region of interest" description="Disordered" evidence="1">
    <location>
        <begin position="628"/>
        <end position="648"/>
    </location>
</feature>
<dbReference type="InterPro" id="IPR008557">
    <property type="entry name" value="PhoX"/>
</dbReference>
<dbReference type="EMBL" id="RCVZ01000012">
    <property type="protein sequence ID" value="RLQ93829.1"/>
    <property type="molecule type" value="Genomic_DNA"/>
</dbReference>
<reference evidence="3 4" key="1">
    <citation type="submission" date="2018-10" db="EMBL/GenBank/DDBJ databases">
        <title>Falsibacillus sp. genome draft.</title>
        <authorList>
            <person name="Shi S."/>
        </authorList>
    </citation>
    <scope>NUCLEOTIDE SEQUENCE [LARGE SCALE GENOMIC DNA]</scope>
    <source>
        <strain evidence="3 4">GY 10110</strain>
    </source>
</reference>
<accession>A0A3L7JUQ0</accession>
<gene>
    <name evidence="3" type="ORF">D9X91_16295</name>
</gene>
<protein>
    <submittedName>
        <fullName evidence="3">DUF839 domain-containing protein</fullName>
    </submittedName>
</protein>
<dbReference type="AlphaFoldDB" id="A0A3L7JUQ0"/>
<dbReference type="PANTHER" id="PTHR35399:SF2">
    <property type="entry name" value="DUF839 DOMAIN-CONTAINING PROTEIN"/>
    <property type="match status" value="1"/>
</dbReference>
<dbReference type="OrthoDB" id="9801383at2"/>
<dbReference type="Pfam" id="PF05787">
    <property type="entry name" value="PhoX"/>
    <property type="match status" value="1"/>
</dbReference>
<evidence type="ECO:0000256" key="1">
    <source>
        <dbReference type="SAM" id="MobiDB-lite"/>
    </source>
</evidence>
<feature type="signal peptide" evidence="2">
    <location>
        <begin position="1"/>
        <end position="23"/>
    </location>
</feature>
<comment type="caution">
    <text evidence="3">The sequence shown here is derived from an EMBL/GenBank/DDBJ whole genome shotgun (WGS) entry which is preliminary data.</text>
</comment>
<dbReference type="RefSeq" id="WP_121681711.1">
    <property type="nucleotide sequence ID" value="NZ_RCVZ01000012.1"/>
</dbReference>